<reference evidence="2 3" key="2">
    <citation type="journal article" date="2011" name="Stand. Genomic Sci.">
        <title>Complete genome sequence of Paludibacter propionicigenes type strain (WB4).</title>
        <authorList>
            <person name="Gronow S."/>
            <person name="Munk C."/>
            <person name="Lapidus A."/>
            <person name="Nolan M."/>
            <person name="Lucas S."/>
            <person name="Hammon N."/>
            <person name="Deshpande S."/>
            <person name="Cheng J.F."/>
            <person name="Tapia R."/>
            <person name="Han C."/>
            <person name="Goodwin L."/>
            <person name="Pitluck S."/>
            <person name="Liolios K."/>
            <person name="Ivanova N."/>
            <person name="Mavromatis K."/>
            <person name="Mikhailova N."/>
            <person name="Pati A."/>
            <person name="Chen A."/>
            <person name="Palaniappan K."/>
            <person name="Land M."/>
            <person name="Hauser L."/>
            <person name="Chang Y.J."/>
            <person name="Jeffries C.D."/>
            <person name="Brambilla E."/>
            <person name="Rohde M."/>
            <person name="Goker M."/>
            <person name="Detter J.C."/>
            <person name="Woyke T."/>
            <person name="Bristow J."/>
            <person name="Eisen J.A."/>
            <person name="Markowitz V."/>
            <person name="Hugenholtz P."/>
            <person name="Kyrpides N.C."/>
            <person name="Klenk H.P."/>
        </authorList>
    </citation>
    <scope>NUCLEOTIDE SEQUENCE [LARGE SCALE GENOMIC DNA]</scope>
    <source>
        <strain evidence="3">DSM 17365 / JCM 13257 / WB4</strain>
    </source>
</reference>
<dbReference type="KEGG" id="ppn:Palpr_0874"/>
<evidence type="ECO:0000313" key="2">
    <source>
        <dbReference type="EMBL" id="ADQ79026.1"/>
    </source>
</evidence>
<dbReference type="STRING" id="694427.Palpr_0874"/>
<dbReference type="InterPro" id="IPR046228">
    <property type="entry name" value="DUF6261"/>
</dbReference>
<dbReference type="HOGENOM" id="CLU_102533_0_0_10"/>
<evidence type="ECO:0000313" key="3">
    <source>
        <dbReference type="Proteomes" id="UP000008718"/>
    </source>
</evidence>
<dbReference type="AlphaFoldDB" id="E4T2T2"/>
<proteinExistence type="predicted"/>
<protein>
    <submittedName>
        <fullName evidence="2">Uncharacterized protein</fullName>
    </submittedName>
</protein>
<dbReference type="OrthoDB" id="1100237at2"/>
<gene>
    <name evidence="2" type="ordered locus">Palpr_0874</name>
</gene>
<sequence length="233" mass="26471">MTISFTSLSTKDLATLSQRTIVTSDEPAFSMVRDNPLLAAVKTVYNEYDGVYAKKFYTGKGDQLVDADDERDNPFAGLKSILIGHAKAKSSPFQQDAKDLYAIIEKYGIDLDRYKWAEETAQLKKLIEELDKPENMMKIDRMQLRPIVDHLKEAQSKFEQLFNEIAGENSELHMMESASSMRKTLESALRNYLNVVKAMKSQPGWKELYAKLDEMVKAANNSRPTSQKDTPTK</sequence>
<feature type="coiled-coil region" evidence="1">
    <location>
        <begin position="151"/>
        <end position="202"/>
    </location>
</feature>
<name>E4T2T2_PALPW</name>
<dbReference type="EMBL" id="CP002345">
    <property type="protein sequence ID" value="ADQ79026.1"/>
    <property type="molecule type" value="Genomic_DNA"/>
</dbReference>
<accession>E4T2T2</accession>
<keyword evidence="1" id="KW-0175">Coiled coil</keyword>
<dbReference type="Pfam" id="PF19775">
    <property type="entry name" value="DUF6261"/>
    <property type="match status" value="1"/>
</dbReference>
<keyword evidence="3" id="KW-1185">Reference proteome</keyword>
<dbReference type="Proteomes" id="UP000008718">
    <property type="component" value="Chromosome"/>
</dbReference>
<dbReference type="RefSeq" id="WP_013444395.1">
    <property type="nucleotide sequence ID" value="NC_014734.1"/>
</dbReference>
<evidence type="ECO:0000256" key="1">
    <source>
        <dbReference type="SAM" id="Coils"/>
    </source>
</evidence>
<dbReference type="eggNOG" id="ENOG5030GN7">
    <property type="taxonomic scope" value="Bacteria"/>
</dbReference>
<organism evidence="2 3">
    <name type="scientific">Paludibacter propionicigenes (strain DSM 17365 / JCM 13257 / WB4)</name>
    <dbReference type="NCBI Taxonomy" id="694427"/>
    <lineage>
        <taxon>Bacteria</taxon>
        <taxon>Pseudomonadati</taxon>
        <taxon>Bacteroidota</taxon>
        <taxon>Bacteroidia</taxon>
        <taxon>Bacteroidales</taxon>
        <taxon>Paludibacteraceae</taxon>
        <taxon>Paludibacter</taxon>
    </lineage>
</organism>
<reference key="1">
    <citation type="submission" date="2010-11" db="EMBL/GenBank/DDBJ databases">
        <title>The complete genome of Paludibacter propionicigenes DSM 17365.</title>
        <authorList>
            <consortium name="US DOE Joint Genome Institute (JGI-PGF)"/>
            <person name="Lucas S."/>
            <person name="Copeland A."/>
            <person name="Lapidus A."/>
            <person name="Bruce D."/>
            <person name="Goodwin L."/>
            <person name="Pitluck S."/>
            <person name="Kyrpides N."/>
            <person name="Mavromatis K."/>
            <person name="Ivanova N."/>
            <person name="Munk A.C."/>
            <person name="Brettin T."/>
            <person name="Detter J.C."/>
            <person name="Han C."/>
            <person name="Tapia R."/>
            <person name="Land M."/>
            <person name="Hauser L."/>
            <person name="Markowitz V."/>
            <person name="Cheng J.-F."/>
            <person name="Hugenholtz P."/>
            <person name="Woyke T."/>
            <person name="Wu D."/>
            <person name="Gronow S."/>
            <person name="Wellnitz S."/>
            <person name="Brambilla E."/>
            <person name="Klenk H.-P."/>
            <person name="Eisen J.A."/>
        </authorList>
    </citation>
    <scope>NUCLEOTIDE SEQUENCE</scope>
    <source>
        <strain>WB4</strain>
    </source>
</reference>